<sequence length="359" mass="40027">MTSIDDLSREPWRFDFFDTLRRLERQFGRPIEADPGRSDDRAARPALPRIGDAASRREEYVLLGQDPYFDFPASNLSSFVEKSDCKYAILVKFLGLLGPNGALPLATTEEAWRWMLARDDAFPRFLDIFNHRFLQLFFRAWADARPAAQHDRPAEDRFIAYVGSAIGLGSPIFAGLDTIADSGKLGIAGLIGSKVKSASRLRGAIRALFKTAAEIEQFVGTRLELAPEDRTRLGAALCGLGVDTMIGGVFYSVQDKIRVRLFVADMEDYARFLPEGRLCEPLVDLVYFMFGDEIDWDVELSIPAHAAPPMRLGVATRLGWTSWLAPDPGADGRFSDARFNAADRIRRKREGNRESGAAV</sequence>
<organism evidence="1 2">
    <name type="scientific">Candidatus Rhodoblastus alkanivorans</name>
    <dbReference type="NCBI Taxonomy" id="2954117"/>
    <lineage>
        <taxon>Bacteria</taxon>
        <taxon>Pseudomonadati</taxon>
        <taxon>Pseudomonadota</taxon>
        <taxon>Alphaproteobacteria</taxon>
        <taxon>Hyphomicrobiales</taxon>
        <taxon>Rhodoblastaceae</taxon>
        <taxon>Rhodoblastus</taxon>
    </lineage>
</organism>
<dbReference type="Proteomes" id="UP001139104">
    <property type="component" value="Unassembled WGS sequence"/>
</dbReference>
<dbReference type="RefSeq" id="WP_243067476.1">
    <property type="nucleotide sequence ID" value="NZ_JAIVFK010000009.1"/>
</dbReference>
<name>A0ABS9Z7A1_9HYPH</name>
<keyword evidence="2" id="KW-1185">Reference proteome</keyword>
<dbReference type="Pfam" id="PF06996">
    <property type="entry name" value="T6SS_TssG"/>
    <property type="match status" value="1"/>
</dbReference>
<dbReference type="PANTHER" id="PTHR35564">
    <property type="match status" value="1"/>
</dbReference>
<protein>
    <submittedName>
        <fullName evidence="1">Type VI secretion system baseplate subunit TssG</fullName>
    </submittedName>
</protein>
<dbReference type="EMBL" id="JAIVFP010000001">
    <property type="protein sequence ID" value="MCI4683528.1"/>
    <property type="molecule type" value="Genomic_DNA"/>
</dbReference>
<comment type="caution">
    <text evidence="1">The sequence shown here is derived from an EMBL/GenBank/DDBJ whole genome shotgun (WGS) entry which is preliminary data.</text>
</comment>
<evidence type="ECO:0000313" key="1">
    <source>
        <dbReference type="EMBL" id="MCI4683528.1"/>
    </source>
</evidence>
<evidence type="ECO:0000313" key="2">
    <source>
        <dbReference type="Proteomes" id="UP001139104"/>
    </source>
</evidence>
<dbReference type="PANTHER" id="PTHR35564:SF4">
    <property type="entry name" value="CYTOPLASMIC PROTEIN"/>
    <property type="match status" value="1"/>
</dbReference>
<accession>A0ABS9Z7A1</accession>
<reference evidence="1" key="1">
    <citation type="journal article" date="2022" name="ISME J.">
        <title>Identification of active gaseous-alkane degraders at natural gas seeps.</title>
        <authorList>
            <person name="Farhan Ul Haque M."/>
            <person name="Hernandez M."/>
            <person name="Crombie A.T."/>
            <person name="Murrell J.C."/>
        </authorList>
    </citation>
    <scope>NUCLEOTIDE SEQUENCE</scope>
    <source>
        <strain evidence="1">PC2</strain>
    </source>
</reference>
<gene>
    <name evidence="1" type="primary">tssG</name>
    <name evidence="1" type="ORF">K2U94_12255</name>
</gene>
<proteinExistence type="predicted"/>
<dbReference type="InterPro" id="IPR010732">
    <property type="entry name" value="T6SS_TssG-like"/>
</dbReference>
<dbReference type="NCBIfam" id="TIGR03347">
    <property type="entry name" value="VI_chp_1"/>
    <property type="match status" value="1"/>
</dbReference>